<keyword evidence="2" id="KW-0812">Transmembrane</keyword>
<feature type="compositionally biased region" description="Basic and acidic residues" evidence="1">
    <location>
        <begin position="67"/>
        <end position="77"/>
    </location>
</feature>
<keyword evidence="2" id="KW-0472">Membrane</keyword>
<sequence>MLAVHSTGLASEGGKRAPVTGTPLRTPPKRPGSAPPADFGGHVGVDASKRRRLQDVLQRDLQLPLAPEERQKVESEPPQHLYAAIPQLSASPQPPHPTPLPPSLHPPFSILPHSHIPLFIPSSCHIHSSLRLFQRKAFTHLKQWVNWFMVVVTISGVLVTYCFLLLVSESQTER</sequence>
<evidence type="ECO:0000256" key="2">
    <source>
        <dbReference type="SAM" id="Phobius"/>
    </source>
</evidence>
<evidence type="ECO:0000313" key="4">
    <source>
        <dbReference type="Proteomes" id="UP000824540"/>
    </source>
</evidence>
<gene>
    <name evidence="3" type="ORF">JZ751_025510</name>
</gene>
<dbReference type="AlphaFoldDB" id="A0A8T2NM15"/>
<dbReference type="EMBL" id="JAFBMS010000063">
    <property type="protein sequence ID" value="KAG9338672.1"/>
    <property type="molecule type" value="Genomic_DNA"/>
</dbReference>
<feature type="transmembrane region" description="Helical" evidence="2">
    <location>
        <begin position="144"/>
        <end position="167"/>
    </location>
</feature>
<reference evidence="3" key="1">
    <citation type="thesis" date="2021" institute="BYU ScholarsArchive" country="Provo, UT, USA">
        <title>Applications of and Algorithms for Genome Assembly and Genomic Analyses with an Emphasis on Marine Teleosts.</title>
        <authorList>
            <person name="Pickett B.D."/>
        </authorList>
    </citation>
    <scope>NUCLEOTIDE SEQUENCE</scope>
    <source>
        <strain evidence="3">HI-2016</strain>
    </source>
</reference>
<keyword evidence="2" id="KW-1133">Transmembrane helix</keyword>
<feature type="compositionally biased region" description="Pro residues" evidence="1">
    <location>
        <begin position="25"/>
        <end position="34"/>
    </location>
</feature>
<dbReference type="Proteomes" id="UP000824540">
    <property type="component" value="Unassembled WGS sequence"/>
</dbReference>
<feature type="compositionally biased region" description="Pro residues" evidence="1">
    <location>
        <begin position="92"/>
        <end position="105"/>
    </location>
</feature>
<feature type="region of interest" description="Disordered" evidence="1">
    <location>
        <begin position="61"/>
        <end position="106"/>
    </location>
</feature>
<proteinExistence type="predicted"/>
<feature type="region of interest" description="Disordered" evidence="1">
    <location>
        <begin position="1"/>
        <end position="49"/>
    </location>
</feature>
<comment type="caution">
    <text evidence="3">The sequence shown here is derived from an EMBL/GenBank/DDBJ whole genome shotgun (WGS) entry which is preliminary data.</text>
</comment>
<keyword evidence="4" id="KW-1185">Reference proteome</keyword>
<protein>
    <submittedName>
        <fullName evidence="3">Uncharacterized protein</fullName>
    </submittedName>
</protein>
<evidence type="ECO:0000313" key="3">
    <source>
        <dbReference type="EMBL" id="KAG9338672.1"/>
    </source>
</evidence>
<name>A0A8T2NM15_9TELE</name>
<evidence type="ECO:0000256" key="1">
    <source>
        <dbReference type="SAM" id="MobiDB-lite"/>
    </source>
</evidence>
<accession>A0A8T2NM15</accession>
<organism evidence="3 4">
    <name type="scientific">Albula glossodonta</name>
    <name type="common">roundjaw bonefish</name>
    <dbReference type="NCBI Taxonomy" id="121402"/>
    <lineage>
        <taxon>Eukaryota</taxon>
        <taxon>Metazoa</taxon>
        <taxon>Chordata</taxon>
        <taxon>Craniata</taxon>
        <taxon>Vertebrata</taxon>
        <taxon>Euteleostomi</taxon>
        <taxon>Actinopterygii</taxon>
        <taxon>Neopterygii</taxon>
        <taxon>Teleostei</taxon>
        <taxon>Albuliformes</taxon>
        <taxon>Albulidae</taxon>
        <taxon>Albula</taxon>
    </lineage>
</organism>